<keyword evidence="9" id="KW-1133">Transmembrane helix</keyword>
<dbReference type="Pfam" id="PF00102">
    <property type="entry name" value="Y_phosphatase"/>
    <property type="match status" value="2"/>
</dbReference>
<dbReference type="InterPro" id="IPR000242">
    <property type="entry name" value="PTP_cat"/>
</dbReference>
<evidence type="ECO:0000256" key="5">
    <source>
        <dbReference type="ARBA" id="ARBA00022801"/>
    </source>
</evidence>
<comment type="caution">
    <text evidence="13">The sequence shown here is derived from an EMBL/GenBank/DDBJ whole genome shotgun (WGS) entry which is preliminary data.</text>
</comment>
<evidence type="ECO:0000256" key="8">
    <source>
        <dbReference type="ARBA" id="ARBA00051722"/>
    </source>
</evidence>
<feature type="domain" description="Fibronectin type-III" evidence="12">
    <location>
        <begin position="494"/>
        <end position="600"/>
    </location>
</feature>
<dbReference type="PROSITE" id="PS50055">
    <property type="entry name" value="TYR_PHOSPHATASE_PTP"/>
    <property type="match status" value="2"/>
</dbReference>
<dbReference type="PROSITE" id="PS50056">
    <property type="entry name" value="TYR_PHOSPHATASE_2"/>
    <property type="match status" value="1"/>
</dbReference>
<dbReference type="PROSITE" id="PS00383">
    <property type="entry name" value="TYR_PHOSPHATASE_1"/>
    <property type="match status" value="1"/>
</dbReference>
<feature type="transmembrane region" description="Helical" evidence="9">
    <location>
        <begin position="746"/>
        <end position="765"/>
    </location>
</feature>
<organism evidence="13 14">
    <name type="scientific">Ooceraea biroi</name>
    <name type="common">Clonal raider ant</name>
    <name type="synonym">Cerapachys biroi</name>
    <dbReference type="NCBI Taxonomy" id="2015173"/>
    <lineage>
        <taxon>Eukaryota</taxon>
        <taxon>Metazoa</taxon>
        <taxon>Ecdysozoa</taxon>
        <taxon>Arthropoda</taxon>
        <taxon>Hexapoda</taxon>
        <taxon>Insecta</taxon>
        <taxon>Pterygota</taxon>
        <taxon>Neoptera</taxon>
        <taxon>Endopterygota</taxon>
        <taxon>Hymenoptera</taxon>
        <taxon>Apocrita</taxon>
        <taxon>Aculeata</taxon>
        <taxon>Formicoidea</taxon>
        <taxon>Formicidae</taxon>
        <taxon>Dorylinae</taxon>
        <taxon>Ooceraea</taxon>
    </lineage>
</organism>
<comment type="similarity">
    <text evidence="2">Belongs to the protein-tyrosine phosphatase family.</text>
</comment>
<feature type="domain" description="Tyrosine-protein phosphatase" evidence="10">
    <location>
        <begin position="864"/>
        <end position="1040"/>
    </location>
</feature>
<accession>A0A3L8E1Y9</accession>
<dbReference type="SUPFAM" id="SSF49265">
    <property type="entry name" value="Fibronectin type III"/>
    <property type="match status" value="1"/>
</dbReference>
<dbReference type="PROSITE" id="PS50853">
    <property type="entry name" value="FN3"/>
    <property type="match status" value="1"/>
</dbReference>
<dbReference type="InterPro" id="IPR036116">
    <property type="entry name" value="FN3_sf"/>
</dbReference>
<evidence type="ECO:0000313" key="14">
    <source>
        <dbReference type="Proteomes" id="UP000279307"/>
    </source>
</evidence>
<evidence type="ECO:0000256" key="9">
    <source>
        <dbReference type="SAM" id="Phobius"/>
    </source>
</evidence>
<dbReference type="PANTHER" id="PTHR19134:SF562">
    <property type="entry name" value="PROTEIN-TYROSINE-PHOSPHATASE"/>
    <property type="match status" value="1"/>
</dbReference>
<feature type="transmembrane region" description="Helical" evidence="9">
    <location>
        <begin position="1285"/>
        <end position="1303"/>
    </location>
</feature>
<proteinExistence type="inferred from homology"/>
<dbReference type="CDD" id="cd00047">
    <property type="entry name" value="PTPc"/>
    <property type="match status" value="2"/>
</dbReference>
<evidence type="ECO:0000313" key="13">
    <source>
        <dbReference type="EMBL" id="RLU26646.1"/>
    </source>
</evidence>
<evidence type="ECO:0000259" key="10">
    <source>
        <dbReference type="PROSITE" id="PS50055"/>
    </source>
</evidence>
<keyword evidence="9" id="KW-0812">Transmembrane</keyword>
<dbReference type="EC" id="3.1.3.48" evidence="3"/>
<protein>
    <recommendedName>
        <fullName evidence="3">protein-tyrosine-phosphatase</fullName>
        <ecNumber evidence="3">3.1.3.48</ecNumber>
    </recommendedName>
</protein>
<evidence type="ECO:0000259" key="12">
    <source>
        <dbReference type="PROSITE" id="PS50853"/>
    </source>
</evidence>
<dbReference type="InterPro" id="IPR050348">
    <property type="entry name" value="Protein-Tyr_Phosphatase"/>
</dbReference>
<dbReference type="Gene3D" id="3.90.190.10">
    <property type="entry name" value="Protein tyrosine phosphatase superfamily"/>
    <property type="match status" value="2"/>
</dbReference>
<comment type="subcellular location">
    <subcellularLocation>
        <location evidence="1">Membrane</location>
        <topology evidence="1">Single-pass membrane protein</topology>
    </subcellularLocation>
</comment>
<dbReference type="InterPro" id="IPR003595">
    <property type="entry name" value="Tyr_Pase_cat"/>
</dbReference>
<keyword evidence="4" id="KW-0732">Signal</keyword>
<gene>
    <name evidence="13" type="ORF">DMN91_000443</name>
</gene>
<keyword evidence="6" id="KW-0904">Protein phosphatase</keyword>
<dbReference type="OrthoDB" id="6417559at2759"/>
<dbReference type="InterPro" id="IPR029021">
    <property type="entry name" value="Prot-tyrosine_phosphatase-like"/>
</dbReference>
<evidence type="ECO:0000256" key="1">
    <source>
        <dbReference type="ARBA" id="ARBA00004167"/>
    </source>
</evidence>
<evidence type="ECO:0000259" key="11">
    <source>
        <dbReference type="PROSITE" id="PS50056"/>
    </source>
</evidence>
<dbReference type="GO" id="GO:0004725">
    <property type="term" value="F:protein tyrosine phosphatase activity"/>
    <property type="evidence" value="ECO:0007669"/>
    <property type="project" value="UniProtKB-EC"/>
</dbReference>
<dbReference type="GO" id="GO:0009653">
    <property type="term" value="P:anatomical structure morphogenesis"/>
    <property type="evidence" value="ECO:0007669"/>
    <property type="project" value="UniProtKB-ARBA"/>
</dbReference>
<keyword evidence="7 9" id="KW-0472">Membrane</keyword>
<reference evidence="13 14" key="1">
    <citation type="journal article" date="2018" name="Genome Res.">
        <title>The genomic architecture and molecular evolution of ant odorant receptors.</title>
        <authorList>
            <person name="McKenzie S.K."/>
            <person name="Kronauer D.J.C."/>
        </authorList>
    </citation>
    <scope>NUCLEOTIDE SEQUENCE [LARGE SCALE GENOMIC DNA]</scope>
    <source>
        <strain evidence="13">Clonal line C1</strain>
    </source>
</reference>
<comment type="catalytic activity">
    <reaction evidence="8">
        <text>O-phospho-L-tyrosyl-[protein] + H2O = L-tyrosyl-[protein] + phosphate</text>
        <dbReference type="Rhea" id="RHEA:10684"/>
        <dbReference type="Rhea" id="RHEA-COMP:10136"/>
        <dbReference type="Rhea" id="RHEA-COMP:20101"/>
        <dbReference type="ChEBI" id="CHEBI:15377"/>
        <dbReference type="ChEBI" id="CHEBI:43474"/>
        <dbReference type="ChEBI" id="CHEBI:46858"/>
        <dbReference type="ChEBI" id="CHEBI:61978"/>
        <dbReference type="EC" id="3.1.3.48"/>
    </reaction>
</comment>
<dbReference type="Pfam" id="PF12248">
    <property type="entry name" value="Methyltransf_FA"/>
    <property type="match status" value="1"/>
</dbReference>
<evidence type="ECO:0000256" key="7">
    <source>
        <dbReference type="ARBA" id="ARBA00023136"/>
    </source>
</evidence>
<dbReference type="GO" id="GO:0048666">
    <property type="term" value="P:neuron development"/>
    <property type="evidence" value="ECO:0007669"/>
    <property type="project" value="UniProtKB-ARBA"/>
</dbReference>
<feature type="domain" description="Tyrosine specific protein phosphatases" evidence="11">
    <location>
        <begin position="958"/>
        <end position="1031"/>
    </location>
</feature>
<dbReference type="EMBL" id="QOIP01000001">
    <property type="protein sequence ID" value="RLU26646.1"/>
    <property type="molecule type" value="Genomic_DNA"/>
</dbReference>
<dbReference type="CDD" id="cd00063">
    <property type="entry name" value="FN3"/>
    <property type="match status" value="1"/>
</dbReference>
<dbReference type="InterPro" id="IPR003961">
    <property type="entry name" value="FN3_dom"/>
</dbReference>
<dbReference type="Proteomes" id="UP000279307">
    <property type="component" value="Chromosome 1"/>
</dbReference>
<name>A0A3L8E1Y9_OOCBI</name>
<evidence type="ECO:0000256" key="2">
    <source>
        <dbReference type="ARBA" id="ARBA00009580"/>
    </source>
</evidence>
<feature type="domain" description="Tyrosine-protein phosphatase" evidence="10">
    <location>
        <begin position="1093"/>
        <end position="1318"/>
    </location>
</feature>
<evidence type="ECO:0000256" key="4">
    <source>
        <dbReference type="ARBA" id="ARBA00022729"/>
    </source>
</evidence>
<dbReference type="InterPro" id="IPR013783">
    <property type="entry name" value="Ig-like_fold"/>
</dbReference>
<keyword evidence="5" id="KW-0378">Hydrolase</keyword>
<dbReference type="SMART" id="SM00194">
    <property type="entry name" value="PTPc"/>
    <property type="match status" value="2"/>
</dbReference>
<dbReference type="InterPro" id="IPR000387">
    <property type="entry name" value="Tyr_Pase_dom"/>
</dbReference>
<dbReference type="SUPFAM" id="SSF52799">
    <property type="entry name" value="(Phosphotyrosine protein) phosphatases II"/>
    <property type="match status" value="2"/>
</dbReference>
<dbReference type="Gene3D" id="2.60.40.10">
    <property type="entry name" value="Immunoglobulins"/>
    <property type="match status" value="1"/>
</dbReference>
<dbReference type="SMART" id="SM00404">
    <property type="entry name" value="PTPc_motif"/>
    <property type="match status" value="1"/>
</dbReference>
<evidence type="ECO:0000256" key="3">
    <source>
        <dbReference type="ARBA" id="ARBA00013064"/>
    </source>
</evidence>
<dbReference type="InterPro" id="IPR016130">
    <property type="entry name" value="Tyr_Pase_AS"/>
</dbReference>
<evidence type="ECO:0000256" key="6">
    <source>
        <dbReference type="ARBA" id="ARBA00022912"/>
    </source>
</evidence>
<dbReference type="GO" id="GO:0016020">
    <property type="term" value="C:membrane"/>
    <property type="evidence" value="ECO:0007669"/>
    <property type="project" value="UniProtKB-SubCell"/>
</dbReference>
<dbReference type="PANTHER" id="PTHR19134">
    <property type="entry name" value="RECEPTOR-TYPE TYROSINE-PROTEIN PHOSPHATASE"/>
    <property type="match status" value="1"/>
</dbReference>
<sequence>MSLILSAKRAYLMIMTIQMMNVLTLLLFTSQIVHIFGRLTVIREPRYFGSQTERKLTCVSEDDGAALVWNDEISETSIRESNPMRFYNVDARQSNEDSIDCKMDKNDDCLQFWIRENWNFINSFKTPLGPVFDRRWEDFQEYENFNMEYDHVLLENTTAFSFSVRGLSSDLQIIFCNGDDYTRDFCYWIIIGGWGNKRSVVRRCPIGVPKPRMEAQDEECRTDKAPFSHNPLSLTEWRTFLVMWNITNRSISLYDPSSDNVFIRYEDMKQPKEKVEGKPVTNSGIFYYYHMFIRSANMMIYRFHKYDLECPEGRIGPKCLLYCKRDAYNYNCKEHVICYEEGCTCPPGFRGENCALYISKPVAPTIDTVSNTNIQVNVPVEWKDEYKALLEYAFTISSSTGNTTTTDWKRIFQNMTELTERFTNLESGVIYNIACIFRVCNQYGNMCSNNIQSNWRTAETVCNPTDFVLDSEEHSLSIDWKHDPKSNYFLVPEEPANFTVLPHNKGIVDLYWKHPWKTGSRLDHFYIMIIPLSTNLVKFLERNWRPYNSSINVTVTNYMREYTKRLYLHPSTQYHIFIKAVTVLGMSSTVKYKEFKTPSSLKFSGPLKYVMHDSMISLNIPRIVNYTKDSTIHVIVKGPLGPNGCKGYLRVPEDLQAIADIDVSHVAWEAAEISSQQDLNKPFTIGNNKMYGRAKNCQLQPKESYDITVIVTENNENSLIDPIVLKITVLNGEILSHHDTRSHHEAWLIPVILILIVAAVLLYLYRRQSLSRATTPEVPLTAIKNTDDIKEMTSLVKVKDFEDYVREAIQAGSLVKQYEMCKSMSLTISNCILFFKTFREDKLNRGIMVNCLRTNLRIDMEILSRVNDETRVVLEKLPGDSYSDYINANFITTKCEQYWPDIGKKKKYGNIIVLNAKHNVFADYCFRTFQITCGKETRKVEHLHYTAWPDHGVPLYTQSVVTYLKKLLATPSGNGSVVVHCSAGVGRTGTIILCDICLRRAAAEGVVDVYAETASIRSERANMVDNKQQYLLAHLAVMECLLSIPTTLPCNEMLVTRITEMKKQLPVQQQRLENTAWQDEALRQVTSPPPLSERNRAKNRFPELISDKISRIYLKRYPATDEDSDYLSAVYVDGVKLQNHYLATQLPMPSTINDFWRMIAEFKVELILMLQPPDLQDPTYCAIAPASGEFKPTPYLNITAKETVELENYTSQKLLLLDNSEKPSKSDPVTILCLTQWKPGRNQSPPPVMTMVTLWQAAERIARGDGPTVTLCHYLLILRVRHTRLCVIMVRIMMVKVLMFLLFTNEVLHIFGRLTVIRVAQSQTERKLTCVSEDDGAALVWNDEISETSIRESNPMRFHDVDERQSDKDSIDCKMDENDDCLQFWIRENWNFINSFKTPLGPVFDRRWEDFQEYENFNMEYDHVLLENTTAFSFSVRGLSSDLQIIFCNGDDYTRDFCYWIIIGGWGNKRSVVRRCPIGVPKPRMEAQDEECRTDKAPFSVRHNT</sequence>
<dbReference type="InterPro" id="IPR022041">
    <property type="entry name" value="Methyltransf_FA"/>
</dbReference>